<dbReference type="Pfam" id="PF22548">
    <property type="entry name" value="AEP-TOTE"/>
    <property type="match status" value="1"/>
</dbReference>
<dbReference type="Proteomes" id="UP001549077">
    <property type="component" value="Unassembled WGS sequence"/>
</dbReference>
<gene>
    <name evidence="2" type="ORF">ABID08_002023</name>
</gene>
<protein>
    <recommendedName>
        <fullName evidence="1">TOTE conflict system primase domain-containing protein</fullName>
    </recommendedName>
</protein>
<dbReference type="InterPro" id="IPR054347">
    <property type="entry name" value="TOTE_primase"/>
</dbReference>
<organism evidence="2 3">
    <name type="scientific">Rhizobium binae</name>
    <dbReference type="NCBI Taxonomy" id="1138190"/>
    <lineage>
        <taxon>Bacteria</taxon>
        <taxon>Pseudomonadati</taxon>
        <taxon>Pseudomonadota</taxon>
        <taxon>Alphaproteobacteria</taxon>
        <taxon>Hyphomicrobiales</taxon>
        <taxon>Rhizobiaceae</taxon>
        <taxon>Rhizobium/Agrobacterium group</taxon>
        <taxon>Rhizobium</taxon>
    </lineage>
</organism>
<name>A0ABV2MDY3_9HYPH</name>
<dbReference type="GeneID" id="91148532"/>
<accession>A0ABV2MDY3</accession>
<proteinExistence type="predicted"/>
<comment type="caution">
    <text evidence="2">The sequence shown here is derived from an EMBL/GenBank/DDBJ whole genome shotgun (WGS) entry which is preliminary data.</text>
</comment>
<sequence>MTLQPNNNLKGRSAAERLYELFRGAEQRHGTYDVKRLRLVGSKMEMKDEAGNGPRDVKGRSSPELWEKHLAGARPLGVSPLREDGMSRVGVVDIDLYDGGIDHGELASKIRREGLPLVLTRSKSGGGHVWLFASDWMPQAAMNAALTALACRLGHPDAETYPPATGLGNWMNMPYFGGETSDRYGVKAGGLGMAVAEFLETAEKARQSPTAIAALTRPPAPEGVPASGEDTDRAARKLAASVTEIAEAPEGGRAKLLYGLSKDMGKMIGAGWIEEDVVFDALMEAATRARLPYGEAVGHVRKGIKDGRQQPPDASDGDGGDLYPRIEKLVVRTGGETVEWRLTLSGYGDITLPVKEIMNYFAFNVHCASQLGAVYRHMKVNDWNERLRDARARAEFEEVPQDETVEYMMREQLRSFCMDRHRGESIDELLLGKPVPLPEEDRVYFRFEDFDKFLRTGSSRFKNGTTQTIGTLIKKAVGKDNYKQTMKIVKGRPKGIPVKWVRMSVLDKPVELPLPPTARPPL</sequence>
<keyword evidence="3" id="KW-1185">Reference proteome</keyword>
<reference evidence="2 3" key="1">
    <citation type="submission" date="2024-06" db="EMBL/GenBank/DDBJ databases">
        <title>Genomic Encyclopedia of Type Strains, Phase IV (KMG-IV): sequencing the most valuable type-strain genomes for metagenomic binning, comparative biology and taxonomic classification.</title>
        <authorList>
            <person name="Goeker M."/>
        </authorList>
    </citation>
    <scope>NUCLEOTIDE SEQUENCE [LARGE SCALE GENOMIC DNA]</scope>
    <source>
        <strain evidence="2 3">DSM 29288</strain>
    </source>
</reference>
<evidence type="ECO:0000313" key="3">
    <source>
        <dbReference type="Proteomes" id="UP001549077"/>
    </source>
</evidence>
<dbReference type="EMBL" id="JBEPMY010000004">
    <property type="protein sequence ID" value="MET3754666.1"/>
    <property type="molecule type" value="Genomic_DNA"/>
</dbReference>
<evidence type="ECO:0000313" key="2">
    <source>
        <dbReference type="EMBL" id="MET3754666.1"/>
    </source>
</evidence>
<feature type="domain" description="TOTE conflict system primase" evidence="1">
    <location>
        <begin position="66"/>
        <end position="144"/>
    </location>
</feature>
<dbReference type="RefSeq" id="WP_168296971.1">
    <property type="nucleotide sequence ID" value="NZ_CP071604.1"/>
</dbReference>
<evidence type="ECO:0000259" key="1">
    <source>
        <dbReference type="Pfam" id="PF22548"/>
    </source>
</evidence>